<dbReference type="PANTHER" id="PTHR30461">
    <property type="entry name" value="DNA-INVERTASE FROM LAMBDOID PROPHAGE"/>
    <property type="match status" value="1"/>
</dbReference>
<dbReference type="CDD" id="cd03768">
    <property type="entry name" value="SR_ResInv"/>
    <property type="match status" value="1"/>
</dbReference>
<keyword evidence="5" id="KW-1185">Reference proteome</keyword>
<dbReference type="Proteomes" id="UP000199051">
    <property type="component" value="Unassembled WGS sequence"/>
</dbReference>
<organism evidence="4 5">
    <name type="scientific">Actinokineospora terrae</name>
    <dbReference type="NCBI Taxonomy" id="155974"/>
    <lineage>
        <taxon>Bacteria</taxon>
        <taxon>Bacillati</taxon>
        <taxon>Actinomycetota</taxon>
        <taxon>Actinomycetes</taxon>
        <taxon>Pseudonocardiales</taxon>
        <taxon>Pseudonocardiaceae</taxon>
        <taxon>Actinokineospora</taxon>
    </lineage>
</organism>
<feature type="domain" description="Resolvase/invertase-type recombinase catalytic" evidence="2">
    <location>
        <begin position="23"/>
        <end position="169"/>
    </location>
</feature>
<dbReference type="InterPro" id="IPR038109">
    <property type="entry name" value="DNA_bind_recomb_sf"/>
</dbReference>
<dbReference type="InterPro" id="IPR006119">
    <property type="entry name" value="Resolv_N"/>
</dbReference>
<evidence type="ECO:0000313" key="5">
    <source>
        <dbReference type="Proteomes" id="UP000199051"/>
    </source>
</evidence>
<gene>
    <name evidence="4" type="ORF">SAMN04487818_1241</name>
</gene>
<feature type="non-terminal residue" evidence="4">
    <location>
        <position position="534"/>
    </location>
</feature>
<dbReference type="Pfam" id="PF13408">
    <property type="entry name" value="Zn_ribbon_recom"/>
    <property type="match status" value="1"/>
</dbReference>
<dbReference type="SMART" id="SM00857">
    <property type="entry name" value="Resolvase"/>
    <property type="match status" value="1"/>
</dbReference>
<dbReference type="Pfam" id="PF00239">
    <property type="entry name" value="Resolvase"/>
    <property type="match status" value="1"/>
</dbReference>
<feature type="region of interest" description="Disordered" evidence="1">
    <location>
        <begin position="494"/>
        <end position="534"/>
    </location>
</feature>
<protein>
    <submittedName>
        <fullName evidence="4">Site-specific DNA recombinase</fullName>
    </submittedName>
</protein>
<proteinExistence type="predicted"/>
<dbReference type="InterPro" id="IPR036162">
    <property type="entry name" value="Resolvase-like_N_sf"/>
</dbReference>
<evidence type="ECO:0000313" key="4">
    <source>
        <dbReference type="EMBL" id="SES49049.1"/>
    </source>
</evidence>
<dbReference type="InterPro" id="IPR011109">
    <property type="entry name" value="DNA_bind_recombinase_dom"/>
</dbReference>
<name>A0A1H9XSM1_9PSEU</name>
<dbReference type="Pfam" id="PF07508">
    <property type="entry name" value="Recombinase"/>
    <property type="match status" value="1"/>
</dbReference>
<accession>A0A1H9XSM1</accession>
<dbReference type="Gene3D" id="3.40.50.1390">
    <property type="entry name" value="Resolvase, N-terminal catalytic domain"/>
    <property type="match status" value="1"/>
</dbReference>
<dbReference type="SUPFAM" id="SSF53041">
    <property type="entry name" value="Resolvase-like"/>
    <property type="match status" value="1"/>
</dbReference>
<evidence type="ECO:0000259" key="3">
    <source>
        <dbReference type="PROSITE" id="PS51737"/>
    </source>
</evidence>
<dbReference type="GO" id="GO:0003677">
    <property type="term" value="F:DNA binding"/>
    <property type="evidence" value="ECO:0007669"/>
    <property type="project" value="InterPro"/>
</dbReference>
<feature type="domain" description="Recombinase" evidence="3">
    <location>
        <begin position="177"/>
        <end position="284"/>
    </location>
</feature>
<evidence type="ECO:0000256" key="1">
    <source>
        <dbReference type="SAM" id="MobiDB-lite"/>
    </source>
</evidence>
<dbReference type="GO" id="GO:0000150">
    <property type="term" value="F:DNA strand exchange activity"/>
    <property type="evidence" value="ECO:0007669"/>
    <property type="project" value="InterPro"/>
</dbReference>
<dbReference type="STRING" id="155974.SAMN04487818_1241"/>
<dbReference type="PROSITE" id="PS51737">
    <property type="entry name" value="RECOMBINASE_DNA_BIND"/>
    <property type="match status" value="1"/>
</dbReference>
<dbReference type="InterPro" id="IPR025827">
    <property type="entry name" value="Zn_ribbon_recom_dom"/>
</dbReference>
<dbReference type="Gene3D" id="3.90.1750.20">
    <property type="entry name" value="Putative Large Serine Recombinase, Chain B, Domain 2"/>
    <property type="match status" value="1"/>
</dbReference>
<dbReference type="EMBL" id="FOGI01000024">
    <property type="protein sequence ID" value="SES49049.1"/>
    <property type="molecule type" value="Genomic_DNA"/>
</dbReference>
<dbReference type="AlphaFoldDB" id="A0A1H9XSM1"/>
<evidence type="ECO:0000259" key="2">
    <source>
        <dbReference type="PROSITE" id="PS51736"/>
    </source>
</evidence>
<sequence>MATKTRNRKVRREALGELGTDVRVALYVRRSTDEENQQYTSRVQEDRMRAYVASQPGWRVVMVYSDNASGKDTYRDDLAKAMKASRAGLFDVLLVFKVDRLSRNLRDLVTLLDDLDENGVVFRSATEPFDTSTPMGRMLVQMLGMFAQFERELIVERVIAGMEKAAEAGKWKGGRLPFGYGLNRKIMQLVPDKSQAVVVALIFDFYTRDRLGSNAIAKLLNLRGLRTSTGKQWSPQQVLRVLANRVYIGELTFRGITVEFCHAPLVTDHVFEQAQRLLDERGEDHSKRAANASDYLATGKMRCPMCGKAYIGTRATGRTKTYRYYTCWTRSRYGTDACPSPRLDADQIDSTLLDSMATFFRTQHDLMADAVAAAQRDHASNFDTRQDELDTVNAELAKTNAKIDRYLDAFEDGTLEPEDVKERLTKLRSTKQQLQDRRDVLAYELTEQPTMPDTATLTEVSQHVHEVIQDGTTLQRKALVEALVAQVSFPAPDRMVPTFRVPQPPDQPPQTAAEADPGDQESASAVRVSTRLVE</sequence>
<dbReference type="PROSITE" id="PS51736">
    <property type="entry name" value="RECOMBINASES_3"/>
    <property type="match status" value="1"/>
</dbReference>
<dbReference type="InterPro" id="IPR050639">
    <property type="entry name" value="SSR_resolvase"/>
</dbReference>
<reference evidence="5" key="1">
    <citation type="submission" date="2016-10" db="EMBL/GenBank/DDBJ databases">
        <authorList>
            <person name="Varghese N."/>
            <person name="Submissions S."/>
        </authorList>
    </citation>
    <scope>NUCLEOTIDE SEQUENCE [LARGE SCALE GENOMIC DNA]</scope>
    <source>
        <strain evidence="5">DSM 44260</strain>
    </source>
</reference>
<dbReference type="PANTHER" id="PTHR30461:SF23">
    <property type="entry name" value="DNA RECOMBINASE-RELATED"/>
    <property type="match status" value="1"/>
</dbReference>